<dbReference type="EMBL" id="UOFI01000102">
    <property type="protein sequence ID" value="VAW67607.1"/>
    <property type="molecule type" value="Genomic_DNA"/>
</dbReference>
<dbReference type="Pfam" id="PF02604">
    <property type="entry name" value="PhdYeFM_antitox"/>
    <property type="match status" value="1"/>
</dbReference>
<dbReference type="PANTHER" id="PTHR33713">
    <property type="entry name" value="ANTITOXIN YAFN-RELATED"/>
    <property type="match status" value="1"/>
</dbReference>
<dbReference type="SUPFAM" id="SSF143120">
    <property type="entry name" value="YefM-like"/>
    <property type="match status" value="1"/>
</dbReference>
<evidence type="ECO:0000313" key="2">
    <source>
        <dbReference type="EMBL" id="VAW67607.1"/>
    </source>
</evidence>
<dbReference type="NCBIfam" id="TIGR01552">
    <property type="entry name" value="phd_fam"/>
    <property type="match status" value="1"/>
</dbReference>
<reference evidence="2" key="1">
    <citation type="submission" date="2018-06" db="EMBL/GenBank/DDBJ databases">
        <authorList>
            <person name="Zhirakovskaya E."/>
        </authorList>
    </citation>
    <scope>NUCLEOTIDE SEQUENCE</scope>
</reference>
<sequence length="67" mass="7610">MSNQWQLQQAKNQFSQLVDEAIKNEPQIVTRHGAKAVVVMSYQDYCALLKPETDLVDFMRSSPLVGL</sequence>
<dbReference type="InterPro" id="IPR051405">
    <property type="entry name" value="phD/YefM_antitoxin"/>
</dbReference>
<protein>
    <recommendedName>
        <fullName evidence="3">Antitoxin</fullName>
    </recommendedName>
</protein>
<dbReference type="PANTHER" id="PTHR33713:SF9">
    <property type="entry name" value="ANTITOXIN"/>
    <property type="match status" value="1"/>
</dbReference>
<dbReference type="InterPro" id="IPR006442">
    <property type="entry name" value="Antitoxin_Phd/YefM"/>
</dbReference>
<comment type="similarity">
    <text evidence="1">Belongs to the phD/YefM antitoxin family.</text>
</comment>
<dbReference type="InterPro" id="IPR036165">
    <property type="entry name" value="YefM-like_sf"/>
</dbReference>
<proteinExistence type="inferred from homology"/>
<evidence type="ECO:0008006" key="3">
    <source>
        <dbReference type="Google" id="ProtNLM"/>
    </source>
</evidence>
<dbReference type="AlphaFoldDB" id="A0A3B0XWI4"/>
<organism evidence="2">
    <name type="scientific">hydrothermal vent metagenome</name>
    <dbReference type="NCBI Taxonomy" id="652676"/>
    <lineage>
        <taxon>unclassified sequences</taxon>
        <taxon>metagenomes</taxon>
        <taxon>ecological metagenomes</taxon>
    </lineage>
</organism>
<evidence type="ECO:0000256" key="1">
    <source>
        <dbReference type="ARBA" id="ARBA00009981"/>
    </source>
</evidence>
<dbReference type="Gene3D" id="3.40.1620.10">
    <property type="entry name" value="YefM-like domain"/>
    <property type="match status" value="1"/>
</dbReference>
<accession>A0A3B0XWI4</accession>
<gene>
    <name evidence="2" type="ORF">MNBD_GAMMA09-1824</name>
</gene>
<name>A0A3B0XWI4_9ZZZZ</name>